<feature type="compositionally biased region" description="Polar residues" evidence="1">
    <location>
        <begin position="217"/>
        <end position="235"/>
    </location>
</feature>
<evidence type="ECO:0000256" key="1">
    <source>
        <dbReference type="SAM" id="MobiDB-lite"/>
    </source>
</evidence>
<reference evidence="3 4" key="1">
    <citation type="submission" date="2019-09" db="EMBL/GenBank/DDBJ databases">
        <authorList>
            <person name="Ou C."/>
        </authorList>
    </citation>
    <scope>NUCLEOTIDE SEQUENCE [LARGE SCALE GENOMIC DNA]</scope>
    <source>
        <strain evidence="3">S2</strain>
        <tissue evidence="3">Leaf</tissue>
    </source>
</reference>
<dbReference type="PANTHER" id="PTHR48473:SF1">
    <property type="entry name" value="TIR DOMAIN-CONTAINING PROTEIN"/>
    <property type="match status" value="1"/>
</dbReference>
<feature type="compositionally biased region" description="Polar residues" evidence="1">
    <location>
        <begin position="144"/>
        <end position="166"/>
    </location>
</feature>
<feature type="transmembrane region" description="Helical" evidence="2">
    <location>
        <begin position="503"/>
        <end position="523"/>
    </location>
</feature>
<comment type="caution">
    <text evidence="3">The sequence shown here is derived from an EMBL/GenBank/DDBJ whole genome shotgun (WGS) entry which is preliminary data.</text>
</comment>
<evidence type="ECO:0000313" key="4">
    <source>
        <dbReference type="Proteomes" id="UP000327157"/>
    </source>
</evidence>
<organism evidence="3 4">
    <name type="scientific">Pyrus ussuriensis x Pyrus communis</name>
    <dbReference type="NCBI Taxonomy" id="2448454"/>
    <lineage>
        <taxon>Eukaryota</taxon>
        <taxon>Viridiplantae</taxon>
        <taxon>Streptophyta</taxon>
        <taxon>Embryophyta</taxon>
        <taxon>Tracheophyta</taxon>
        <taxon>Spermatophyta</taxon>
        <taxon>Magnoliopsida</taxon>
        <taxon>eudicotyledons</taxon>
        <taxon>Gunneridae</taxon>
        <taxon>Pentapetalae</taxon>
        <taxon>rosids</taxon>
        <taxon>fabids</taxon>
        <taxon>Rosales</taxon>
        <taxon>Rosaceae</taxon>
        <taxon>Amygdaloideae</taxon>
        <taxon>Maleae</taxon>
        <taxon>Pyrus</taxon>
    </lineage>
</organism>
<keyword evidence="2" id="KW-0812">Transmembrane</keyword>
<feature type="compositionally biased region" description="Polar residues" evidence="1">
    <location>
        <begin position="195"/>
        <end position="210"/>
    </location>
</feature>
<dbReference type="Gene3D" id="3.30.1330.30">
    <property type="match status" value="1"/>
</dbReference>
<accession>A0A5N5GPU0</accession>
<reference evidence="4" key="2">
    <citation type="submission" date="2019-10" db="EMBL/GenBank/DDBJ databases">
        <title>A de novo genome assembly of a pear dwarfing rootstock.</title>
        <authorList>
            <person name="Wang F."/>
            <person name="Wang J."/>
            <person name="Li S."/>
            <person name="Zhang Y."/>
            <person name="Fang M."/>
            <person name="Ma L."/>
            <person name="Zhao Y."/>
            <person name="Jiang S."/>
        </authorList>
    </citation>
    <scope>NUCLEOTIDE SEQUENCE [LARGE SCALE GENOMIC DNA]</scope>
</reference>
<keyword evidence="2" id="KW-0472">Membrane</keyword>
<dbReference type="SUPFAM" id="SSF55315">
    <property type="entry name" value="L30e-like"/>
    <property type="match status" value="1"/>
</dbReference>
<evidence type="ECO:0000313" key="3">
    <source>
        <dbReference type="EMBL" id="KAB2615652.1"/>
    </source>
</evidence>
<protein>
    <submittedName>
        <fullName evidence="3">Uncharacterized protein</fullName>
    </submittedName>
</protein>
<keyword evidence="2" id="KW-1133">Transmembrane helix</keyword>
<dbReference type="AlphaFoldDB" id="A0A5N5GPU0"/>
<name>A0A5N5GPU0_9ROSA</name>
<keyword evidence="4" id="KW-1185">Reference proteome</keyword>
<proteinExistence type="predicted"/>
<feature type="region of interest" description="Disordered" evidence="1">
    <location>
        <begin position="144"/>
        <end position="250"/>
    </location>
</feature>
<dbReference type="EMBL" id="SMOL01000402">
    <property type="protein sequence ID" value="KAB2615652.1"/>
    <property type="molecule type" value="Genomic_DNA"/>
</dbReference>
<sequence length="562" mass="61379">MVVELLQYAVSAEFPVKCFSGNNPTAINSLSTSSSSVSVSLQLFLSSEKMAGTMLSHPRPQPPPAMARSKSLCLQQSQSLEESRWRFRSFPYKSGEVADYSPDFGKAAFQALMKWSDSLNMEENPSRLPLLGKGFGDDNSTYYKEHNLTTGSDDYNPSESLLTSDSPHAYTDYDERGNVAMGSDDSNRSEPLLPSVSSHATTNYGEQGNVANVVGSDDSNLSASLLPSVNPQANTDFGEPGNQTTTVGPSSSSVVVNIGVDFDHPRHGTRVTRCQWIFMLNGLSLEMLSAYFDQLSSPNNSRYALVSLLLAIAAVLTCIVELIHNGLKEGVESTNCTVFGTLFKTREPGSWGLSSFMKRGPSRWRTDLQRRLSIPVSANVQITLKSFNLGKHLNTQRFSRALFSSVACRYTSSSSSFPLSSSVSAPQTSPSPSLLLSPLPSLISLVETLIHALEKIAKLKIPLLICADLNSVFYGRHLTIPLSMVHDCLGHLTLPYRLLDFQWTVYFVVGIHFMLSFSLALGFSLDDNVELGTECGKYFRVSCLSIINTSDSDVIKMLPGGE</sequence>
<gene>
    <name evidence="3" type="ORF">D8674_022240</name>
</gene>
<dbReference type="OrthoDB" id="1905256at2759"/>
<reference evidence="3 4" key="3">
    <citation type="submission" date="2019-11" db="EMBL/GenBank/DDBJ databases">
        <title>A de novo genome assembly of a pear dwarfing rootstock.</title>
        <authorList>
            <person name="Wang F."/>
            <person name="Wang J."/>
            <person name="Li S."/>
            <person name="Zhang Y."/>
            <person name="Fang M."/>
            <person name="Ma L."/>
            <person name="Zhao Y."/>
            <person name="Jiang S."/>
        </authorList>
    </citation>
    <scope>NUCLEOTIDE SEQUENCE [LARGE SCALE GENOMIC DNA]</scope>
    <source>
        <strain evidence="3">S2</strain>
        <tissue evidence="3">Leaf</tissue>
    </source>
</reference>
<dbReference type="PANTHER" id="PTHR48473">
    <property type="entry name" value="TIR DOMAIN-CONTAINING PROTEIN"/>
    <property type="match status" value="1"/>
</dbReference>
<dbReference type="Proteomes" id="UP000327157">
    <property type="component" value="Chromosome 3"/>
</dbReference>
<evidence type="ECO:0000256" key="2">
    <source>
        <dbReference type="SAM" id="Phobius"/>
    </source>
</evidence>
<dbReference type="InterPro" id="IPR029064">
    <property type="entry name" value="Ribosomal_eL30-like_sf"/>
</dbReference>